<dbReference type="Proteomes" id="UP000217784">
    <property type="component" value="Unassembled WGS sequence"/>
</dbReference>
<keyword evidence="1" id="KW-0812">Transmembrane</keyword>
<dbReference type="EMBL" id="LMVM01000001">
    <property type="protein sequence ID" value="PAV05901.1"/>
    <property type="molecule type" value="Genomic_DNA"/>
</dbReference>
<protein>
    <submittedName>
        <fullName evidence="2">Uncharacterized protein</fullName>
    </submittedName>
</protein>
<evidence type="ECO:0000256" key="1">
    <source>
        <dbReference type="SAM" id="Phobius"/>
    </source>
</evidence>
<proteinExistence type="predicted"/>
<name>A0A2A2H8W0_METBR</name>
<evidence type="ECO:0000313" key="2">
    <source>
        <dbReference type="EMBL" id="PAV05901.1"/>
    </source>
</evidence>
<gene>
    <name evidence="2" type="ORF">ASJ80_13650</name>
</gene>
<sequence length="137" mass="15646">MPYLVCEKCKGYYVLQAGESPHNFGRCPCGGSLRYVKKLHKRYNQEKSEDKLNICPECGKENIHSSKICVFCGKILKSHDTPNICHSCGKENVKTSQVCVFCSNPLKSNYNKRIKWNMVGCSFLALIIVILLFWILH</sequence>
<comment type="caution">
    <text evidence="2">The sequence shown here is derived from an EMBL/GenBank/DDBJ whole genome shotgun (WGS) entry which is preliminary data.</text>
</comment>
<dbReference type="AlphaFoldDB" id="A0A2A2H8W0"/>
<organism evidence="2 3">
    <name type="scientific">Methanobacterium bryantii</name>
    <dbReference type="NCBI Taxonomy" id="2161"/>
    <lineage>
        <taxon>Archaea</taxon>
        <taxon>Methanobacteriati</taxon>
        <taxon>Methanobacteriota</taxon>
        <taxon>Methanomada group</taxon>
        <taxon>Methanobacteria</taxon>
        <taxon>Methanobacteriales</taxon>
        <taxon>Methanobacteriaceae</taxon>
        <taxon>Methanobacterium</taxon>
    </lineage>
</organism>
<keyword evidence="1" id="KW-0472">Membrane</keyword>
<dbReference type="OrthoDB" id="67666at2157"/>
<evidence type="ECO:0000313" key="3">
    <source>
        <dbReference type="Proteomes" id="UP000217784"/>
    </source>
</evidence>
<dbReference type="RefSeq" id="WP_069583354.1">
    <property type="nucleotide sequence ID" value="NZ_LMVM01000001.1"/>
</dbReference>
<feature type="transmembrane region" description="Helical" evidence="1">
    <location>
        <begin position="116"/>
        <end position="136"/>
    </location>
</feature>
<accession>A0A2A2H8W0</accession>
<keyword evidence="3" id="KW-1185">Reference proteome</keyword>
<keyword evidence="1" id="KW-1133">Transmembrane helix</keyword>
<reference evidence="2 3" key="1">
    <citation type="journal article" date="2017" name="BMC Genomics">
        <title>Genomic analysis of methanogenic archaea reveals a shift towards energy conservation.</title>
        <authorList>
            <person name="Gilmore S.P."/>
            <person name="Henske J.K."/>
            <person name="Sexton J.A."/>
            <person name="Solomon K.V."/>
            <person name="Seppala S."/>
            <person name="Yoo J.I."/>
            <person name="Huyett L.M."/>
            <person name="Pressman A."/>
            <person name="Cogan J.Z."/>
            <person name="Kivenson V."/>
            <person name="Peng X."/>
            <person name="Tan Y."/>
            <person name="Valentine D.L."/>
            <person name="O'Malley M.A."/>
        </authorList>
    </citation>
    <scope>NUCLEOTIDE SEQUENCE [LARGE SCALE GENOMIC DNA]</scope>
    <source>
        <strain evidence="2 3">M.o.H.</strain>
    </source>
</reference>